<feature type="compositionally biased region" description="Polar residues" evidence="1">
    <location>
        <begin position="529"/>
        <end position="541"/>
    </location>
</feature>
<dbReference type="PANTHER" id="PTHR21726">
    <property type="entry name" value="PHOSPHATIDYLINOSITOL N-ACETYLGLUCOSAMINYLTRANSFERASE SUBUNIT P DOWN SYNDROME CRITICAL REGION PROTEIN 5 -RELATED"/>
    <property type="match status" value="1"/>
</dbReference>
<evidence type="ECO:0008006" key="6">
    <source>
        <dbReference type="Google" id="ProtNLM"/>
    </source>
</evidence>
<dbReference type="Pfam" id="PF14309">
    <property type="entry name" value="DUF4378"/>
    <property type="match status" value="1"/>
</dbReference>
<dbReference type="InterPro" id="IPR025486">
    <property type="entry name" value="DUF4378"/>
</dbReference>
<dbReference type="InterPro" id="IPR032795">
    <property type="entry name" value="DUF3741-assoc"/>
</dbReference>
<keyword evidence="5" id="KW-1185">Reference proteome</keyword>
<sequence length="1265" mass="140723">MAVDESFSDNPSAFHHVQSPRVQGCVSSFFHLFDWYPGKRISTSKSLVVPPDVRQLQRRKSLSGAQSFKECTDSQLGAKLLSNEAENHSSYSAMQTQESVWSEKHISSSCTSVSSNDSNNTRMPGVVARLMGLESLPERTPILQCHLEDPHMNLLHEHVSTMKSVAEKKHHLTMTQGKLNLELEKEREAFGNSSIRTHRGSSAPWQMVAGDKQSSRFQLHSGMMLRNRKGLCFTPESCFNETDLDAKLLKPDPEPLLGSVWGPLSLESKCFEESVCGLHSEKVNDLPSNAQTSSRSCERLVSGTRAMFSRAQEKVRSCSHVAGSTANMSVSEVPTWEGGSTVTTQYTKEVQVSNWQRRGRLSECQVVSETQLGLSPDLSHPTQLLKFPRGLSSPEAPTLEFKTHMQRNQINDNLFFTNSERSHDADPYQTERTLQRNHRCRVDGEQKQVSEQQQINDIFLQVSNLQNEKCSHIINEASWETEEQESRVKVDFKWEASEGKFEADFDGWGLSFVKESPVTMSPVMVNGRTSFQQPPSSTRFGTTATTTQQFKYKGNKGGNKNTEDQEKCSLLSKSPFHLDGSKNRHCPPGDVMQVVQSRVNHGRLLNTKKLSSSRKHRARREWSKGGDSNLASQLPVSRTTQQHSCVLMEAAAAAAAVAASESSLKPGFVSLGRQNQSKICRADGSQNMIKGPYSNLELLIPGDNIAGMMIDAVGNNESEASGPASVPRELLSNRSKSHFSAKKCLFHPRSRSVDEVFPELPWDETHLKPRSKEEEDDISTVGCANLPSKLPQICNDWVPDKFFTNFTAAGCFSNSPMLQVHHDNNKDSSPPVQQDHSSLGQLFVSNSDLASCNPIERQWVPMKHSPENNNADVLLCDLDTDSSSTVTESCSSPDSEENLRFKPLNAGWNEDPVTPIFAKTFLDKSSKVTSLMHFGEADKVKLQDASTEECGQPSPVSILESPFLDEIQTTSEESVSESELSLDGILEHGYIGVTEQSCLLLDNQAPEIEKNSNPGGAELTAIVESNKLRQALLDISSFRKSNKIATMLNLPGDSQQEEMNYIREVLNASDFLSETPADGTSAQQSYAPKVVAAVNPSLFEQLELRSSSLEEISTTTTTTTTGGGQLKKNSSWDFLNNNPWRGSLWRGDRKLLFDSLSEIIGTIFCDLQFSCRSFVKASKPPQQLKAGEKLVTEVYGKICEWRKFATNTLQSLLDRDMRVHGWEWLEPSQEIAELGFDIEQMLFKGMIDELIDDLYPVSKSWNSAH</sequence>
<proteinExistence type="predicted"/>
<gene>
    <name evidence="4" type="ORF">CSSPJE1EN2_LOCUS15759</name>
</gene>
<evidence type="ECO:0000259" key="3">
    <source>
        <dbReference type="Pfam" id="PF14383"/>
    </source>
</evidence>
<feature type="domain" description="DUF4378" evidence="2">
    <location>
        <begin position="1058"/>
        <end position="1249"/>
    </location>
</feature>
<feature type="domain" description="DUF3741" evidence="3">
    <location>
        <begin position="112"/>
        <end position="138"/>
    </location>
</feature>
<feature type="region of interest" description="Disordered" evidence="1">
    <location>
        <begin position="610"/>
        <end position="630"/>
    </location>
</feature>
<evidence type="ECO:0000313" key="4">
    <source>
        <dbReference type="EMBL" id="CAK9873189.1"/>
    </source>
</evidence>
<dbReference type="Proteomes" id="UP001497522">
    <property type="component" value="Chromosome 3"/>
</dbReference>
<dbReference type="EMBL" id="OZ023704">
    <property type="protein sequence ID" value="CAK9873189.1"/>
    <property type="molecule type" value="Genomic_DNA"/>
</dbReference>
<organism evidence="4 5">
    <name type="scientific">Sphagnum jensenii</name>
    <dbReference type="NCBI Taxonomy" id="128206"/>
    <lineage>
        <taxon>Eukaryota</taxon>
        <taxon>Viridiplantae</taxon>
        <taxon>Streptophyta</taxon>
        <taxon>Embryophyta</taxon>
        <taxon>Bryophyta</taxon>
        <taxon>Sphagnophytina</taxon>
        <taxon>Sphagnopsida</taxon>
        <taxon>Sphagnales</taxon>
        <taxon>Sphagnaceae</taxon>
        <taxon>Sphagnum</taxon>
    </lineage>
</organism>
<reference evidence="4" key="1">
    <citation type="submission" date="2024-03" db="EMBL/GenBank/DDBJ databases">
        <authorList>
            <consortium name="ELIXIR-Norway"/>
            <consortium name="Elixir Norway"/>
        </authorList>
    </citation>
    <scope>NUCLEOTIDE SEQUENCE</scope>
</reference>
<evidence type="ECO:0000256" key="1">
    <source>
        <dbReference type="SAM" id="MobiDB-lite"/>
    </source>
</evidence>
<evidence type="ECO:0000313" key="5">
    <source>
        <dbReference type="Proteomes" id="UP001497522"/>
    </source>
</evidence>
<dbReference type="Pfam" id="PF14383">
    <property type="entry name" value="VARLMGL"/>
    <property type="match status" value="1"/>
</dbReference>
<evidence type="ECO:0000259" key="2">
    <source>
        <dbReference type="Pfam" id="PF14309"/>
    </source>
</evidence>
<accession>A0ABP1BD60</accession>
<name>A0ABP1BD60_9BRYO</name>
<feature type="region of interest" description="Disordered" evidence="1">
    <location>
        <begin position="529"/>
        <end position="564"/>
    </location>
</feature>
<dbReference type="PANTHER" id="PTHR21726:SF61">
    <property type="entry name" value="DNAA INITIATOR-ASSOCIATING PROTEIN"/>
    <property type="match status" value="1"/>
</dbReference>
<protein>
    <recommendedName>
        <fullName evidence="6">DUF4378 domain-containing protein</fullName>
    </recommendedName>
</protein>